<dbReference type="EMBL" id="JAULJE010000002">
    <property type="protein sequence ID" value="KAK1345515.1"/>
    <property type="molecule type" value="Genomic_DNA"/>
</dbReference>
<evidence type="ECO:0000313" key="9">
    <source>
        <dbReference type="Proteomes" id="UP001177744"/>
    </source>
</evidence>
<reference evidence="8" key="1">
    <citation type="submission" date="2023-06" db="EMBL/GenBank/DDBJ databases">
        <title>Reference genome for the Northern bat (Eptesicus nilssonii), a most northern bat species.</title>
        <authorList>
            <person name="Laine V.N."/>
            <person name="Pulliainen A.T."/>
            <person name="Lilley T.M."/>
        </authorList>
    </citation>
    <scope>NUCLEOTIDE SEQUENCE</scope>
    <source>
        <strain evidence="8">BLF_Eptnil</strain>
        <tissue evidence="8">Kidney</tissue>
    </source>
</reference>
<name>A0AA40IAP0_CNENI</name>
<dbReference type="Proteomes" id="UP001177744">
    <property type="component" value="Unassembled WGS sequence"/>
</dbReference>
<feature type="region of interest" description="Disordered" evidence="6">
    <location>
        <begin position="261"/>
        <end position="281"/>
    </location>
</feature>
<keyword evidence="9" id="KW-1185">Reference proteome</keyword>
<proteinExistence type="predicted"/>
<comment type="caution">
    <text evidence="8">The sequence shown here is derived from an EMBL/GenBank/DDBJ whole genome shotgun (WGS) entry which is preliminary data.</text>
</comment>
<dbReference type="GO" id="GO:0000981">
    <property type="term" value="F:DNA-binding transcription factor activity, RNA polymerase II-specific"/>
    <property type="evidence" value="ECO:0007669"/>
    <property type="project" value="TreeGrafter"/>
</dbReference>
<evidence type="ECO:0000313" key="8">
    <source>
        <dbReference type="EMBL" id="KAK1345515.1"/>
    </source>
</evidence>
<dbReference type="InterPro" id="IPR031867">
    <property type="entry name" value="MiT/TFE_N"/>
</dbReference>
<evidence type="ECO:0000256" key="5">
    <source>
        <dbReference type="ARBA" id="ARBA00023242"/>
    </source>
</evidence>
<keyword evidence="2" id="KW-0805">Transcription regulation</keyword>
<dbReference type="GO" id="GO:0005634">
    <property type="term" value="C:nucleus"/>
    <property type="evidence" value="ECO:0007669"/>
    <property type="project" value="UniProtKB-SubCell"/>
</dbReference>
<accession>A0AA40IAP0</accession>
<dbReference type="Pfam" id="PF15951">
    <property type="entry name" value="MITF_TFEB_C_3_N"/>
    <property type="match status" value="1"/>
</dbReference>
<dbReference type="GO" id="GO:0030318">
    <property type="term" value="P:melanocyte differentiation"/>
    <property type="evidence" value="ECO:0007669"/>
    <property type="project" value="TreeGrafter"/>
</dbReference>
<evidence type="ECO:0000256" key="3">
    <source>
        <dbReference type="ARBA" id="ARBA00023125"/>
    </source>
</evidence>
<dbReference type="GO" id="GO:0000978">
    <property type="term" value="F:RNA polymerase II cis-regulatory region sequence-specific DNA binding"/>
    <property type="evidence" value="ECO:0007669"/>
    <property type="project" value="TreeGrafter"/>
</dbReference>
<gene>
    <name evidence="8" type="ORF">QTO34_007973</name>
</gene>
<feature type="domain" description="MiT/TFE transcription factors N-terminal" evidence="7">
    <location>
        <begin position="304"/>
        <end position="414"/>
    </location>
</feature>
<keyword evidence="5" id="KW-0539">Nucleus</keyword>
<dbReference type="PANTHER" id="PTHR45776">
    <property type="entry name" value="MIP04163P"/>
    <property type="match status" value="1"/>
</dbReference>
<protein>
    <recommendedName>
        <fullName evidence="7">MiT/TFE transcription factors N-terminal domain-containing protein</fullName>
    </recommendedName>
</protein>
<evidence type="ECO:0000256" key="4">
    <source>
        <dbReference type="ARBA" id="ARBA00023163"/>
    </source>
</evidence>
<evidence type="ECO:0000256" key="6">
    <source>
        <dbReference type="SAM" id="MobiDB-lite"/>
    </source>
</evidence>
<comment type="subcellular location">
    <subcellularLocation>
        <location evidence="1">Nucleus</location>
    </subcellularLocation>
</comment>
<dbReference type="PANTHER" id="PTHR45776:SF4">
    <property type="entry name" value="MICROPHTHALMIA-ASSOCIATED TRANSCRIPTION FACTOR"/>
    <property type="match status" value="1"/>
</dbReference>
<sequence>MPVHSDTSRQAPSSLQSKAKAWQLDAFLLRHQAFQKPPPRWRLLKGLITGGPVHEFVPLERNCGPQGCSDLRGRSWLILCAPARPLPPLPWSPVCRQPCSCCLHSQTLMAPAPLAPAAARSDWGRCQQRVRAGPAPLVGASGICCPNHPSGAGGGGEALRSNWEPATGASGQRQQQMSNLQRMGQAPTDQCRRHDPDSTASLLEVSLGHHGRFPSYMLCKEETIYKQPPVEGQESGVMQLESGIMLDFKVQEDFHKEPQTHYKLKSQSLKSSNSKKHRGTSNNLFHGGITPLARPAAHVLAGAAGAQVMKQRVPVSQTPAINVSAPTTILSVTQLPMEVLKMQAHLENPTKYYIQQTKCSKYLSTALKNKHTNQVLSLPCPKKPGDHVMLPGLGSRTPNIFMAVFILSSNCEKEGFYTFTE</sequence>
<keyword evidence="4" id="KW-0804">Transcription</keyword>
<evidence type="ECO:0000256" key="1">
    <source>
        <dbReference type="ARBA" id="ARBA00004123"/>
    </source>
</evidence>
<keyword evidence="3" id="KW-0238">DNA-binding</keyword>
<evidence type="ECO:0000256" key="2">
    <source>
        <dbReference type="ARBA" id="ARBA00023015"/>
    </source>
</evidence>
<dbReference type="AlphaFoldDB" id="A0AA40IAP0"/>
<evidence type="ECO:0000259" key="7">
    <source>
        <dbReference type="Pfam" id="PF15951"/>
    </source>
</evidence>
<organism evidence="8 9">
    <name type="scientific">Cnephaeus nilssonii</name>
    <name type="common">Northern bat</name>
    <name type="synonym">Eptesicus nilssonii</name>
    <dbReference type="NCBI Taxonomy" id="3371016"/>
    <lineage>
        <taxon>Eukaryota</taxon>
        <taxon>Metazoa</taxon>
        <taxon>Chordata</taxon>
        <taxon>Craniata</taxon>
        <taxon>Vertebrata</taxon>
        <taxon>Euteleostomi</taxon>
        <taxon>Mammalia</taxon>
        <taxon>Eutheria</taxon>
        <taxon>Laurasiatheria</taxon>
        <taxon>Chiroptera</taxon>
        <taxon>Yangochiroptera</taxon>
        <taxon>Vespertilionidae</taxon>
        <taxon>Cnephaeus</taxon>
    </lineage>
</organism>